<dbReference type="PROSITE" id="PS51257">
    <property type="entry name" value="PROKAR_LIPOPROTEIN"/>
    <property type="match status" value="1"/>
</dbReference>
<dbReference type="InterPro" id="IPR006059">
    <property type="entry name" value="SBP"/>
</dbReference>
<accession>A0ABV4HWM5</accession>
<comment type="caution">
    <text evidence="1">The sequence shown here is derived from an EMBL/GenBank/DDBJ whole genome shotgun (WGS) entry which is preliminary data.</text>
</comment>
<dbReference type="Pfam" id="PF01547">
    <property type="entry name" value="SBP_bac_1"/>
    <property type="match status" value="1"/>
</dbReference>
<dbReference type="Proteomes" id="UP001566476">
    <property type="component" value="Unassembled WGS sequence"/>
</dbReference>
<dbReference type="PANTHER" id="PTHR43649:SF12">
    <property type="entry name" value="DIACETYLCHITOBIOSE BINDING PROTEIN DASA"/>
    <property type="match status" value="1"/>
</dbReference>
<dbReference type="PANTHER" id="PTHR43649">
    <property type="entry name" value="ARABINOSE-BINDING PROTEIN-RELATED"/>
    <property type="match status" value="1"/>
</dbReference>
<protein>
    <submittedName>
        <fullName evidence="1">Extracellular solute-binding protein</fullName>
    </submittedName>
</protein>
<name>A0ABV4HWM5_9ACTN</name>
<sequence>MTTRRHALRTFGAVALGTGVLGTVGACGSGSDASGGTADGPVTLVLSNSQWLDALRGEKLWAAVKKFEDSHPDITLEQEAIASADYTSKITTEMGAGQGPDIVIAQEALFYQLADAGLLVEVDDEVTDGVELNTTADNGVLDDVRYGIAWQRAVYAMIYDKTLVDRAGAAVPTTVEELIASAQGVQAATGAVGFTGRHLIADFSGWMMDFQNWAYGHGVEWVDADGELTIDTPEAAAAFAAFKSVYDAAVMPIGDDMPTQRNRFKEGQVGFSIDNSGGTLNIGNGGALQAAELYSAPLPFQNPGAHQQIYLGISTHSEHAAAANTFLTWLLSEEGQQSLRLASGPDALATDVPVDPDFAAANPWAPTFADLAANSRSTLIPGYEASTDQIMRPVMEALERVLVSGADPATELAVAQSEVDALNLS</sequence>
<dbReference type="EMBL" id="JBGGTQ010000001">
    <property type="protein sequence ID" value="MEZ0490820.1"/>
    <property type="molecule type" value="Genomic_DNA"/>
</dbReference>
<dbReference type="RefSeq" id="WP_370716865.1">
    <property type="nucleotide sequence ID" value="NZ_JBGGTQ010000001.1"/>
</dbReference>
<dbReference type="PROSITE" id="PS51318">
    <property type="entry name" value="TAT"/>
    <property type="match status" value="1"/>
</dbReference>
<dbReference type="InterPro" id="IPR006311">
    <property type="entry name" value="TAT_signal"/>
</dbReference>
<gene>
    <name evidence="1" type="ORF">AB2L28_01030</name>
</gene>
<evidence type="ECO:0000313" key="2">
    <source>
        <dbReference type="Proteomes" id="UP001566476"/>
    </source>
</evidence>
<dbReference type="Gene3D" id="3.40.190.10">
    <property type="entry name" value="Periplasmic binding protein-like II"/>
    <property type="match status" value="1"/>
</dbReference>
<keyword evidence="2" id="KW-1185">Reference proteome</keyword>
<proteinExistence type="predicted"/>
<dbReference type="SUPFAM" id="SSF53850">
    <property type="entry name" value="Periplasmic binding protein-like II"/>
    <property type="match status" value="1"/>
</dbReference>
<evidence type="ECO:0000313" key="1">
    <source>
        <dbReference type="EMBL" id="MEZ0490820.1"/>
    </source>
</evidence>
<organism evidence="1 2">
    <name type="scientific">Kineococcus mangrovi</name>
    <dbReference type="NCBI Taxonomy" id="1660183"/>
    <lineage>
        <taxon>Bacteria</taxon>
        <taxon>Bacillati</taxon>
        <taxon>Actinomycetota</taxon>
        <taxon>Actinomycetes</taxon>
        <taxon>Kineosporiales</taxon>
        <taxon>Kineosporiaceae</taxon>
        <taxon>Kineococcus</taxon>
    </lineage>
</organism>
<dbReference type="InterPro" id="IPR050490">
    <property type="entry name" value="Bact_solute-bd_prot1"/>
</dbReference>
<reference evidence="1 2" key="1">
    <citation type="submission" date="2024-07" db="EMBL/GenBank/DDBJ databases">
        <authorList>
            <person name="Thanompreechachai J."/>
            <person name="Duangmal K."/>
        </authorList>
    </citation>
    <scope>NUCLEOTIDE SEQUENCE [LARGE SCALE GENOMIC DNA]</scope>
    <source>
        <strain evidence="1 2">TBRC 1896</strain>
    </source>
</reference>